<organism evidence="2 3">
    <name type="scientific">Lithocarpus litseifolius</name>
    <dbReference type="NCBI Taxonomy" id="425828"/>
    <lineage>
        <taxon>Eukaryota</taxon>
        <taxon>Viridiplantae</taxon>
        <taxon>Streptophyta</taxon>
        <taxon>Embryophyta</taxon>
        <taxon>Tracheophyta</taxon>
        <taxon>Spermatophyta</taxon>
        <taxon>Magnoliopsida</taxon>
        <taxon>eudicotyledons</taxon>
        <taxon>Gunneridae</taxon>
        <taxon>Pentapetalae</taxon>
        <taxon>rosids</taxon>
        <taxon>fabids</taxon>
        <taxon>Fagales</taxon>
        <taxon>Fagaceae</taxon>
        <taxon>Lithocarpus</taxon>
    </lineage>
</organism>
<proteinExistence type="predicted"/>
<comment type="caution">
    <text evidence="2">The sequence shown here is derived from an EMBL/GenBank/DDBJ whole genome shotgun (WGS) entry which is preliminary data.</text>
</comment>
<feature type="transmembrane region" description="Helical" evidence="1">
    <location>
        <begin position="43"/>
        <end position="62"/>
    </location>
</feature>
<keyword evidence="1" id="KW-0472">Membrane</keyword>
<sequence length="217" mass="23851">MQDSLPTFLALKNRGISHHSTYPFCNEEEESTSHLFTVLSLELAGMVLLLPFILQTLTILVFKEAFETKKNHDRPDKGIQSNHQNIGGCWDLIIKIAGARTARPKRTSFVYEASNLQGRIMFSGCASSGASTVTAATQEALVVSAVKAKSLGFCRILISCCSKSLVSVCILQCSPNWQQITLLSDLVYLQQRGLCYKTLFVPRVILGSVCNTAKFAL</sequence>
<evidence type="ECO:0000256" key="1">
    <source>
        <dbReference type="SAM" id="Phobius"/>
    </source>
</evidence>
<protein>
    <recommendedName>
        <fullName evidence="4">RNase H type-1 domain-containing protein</fullName>
    </recommendedName>
</protein>
<keyword evidence="1" id="KW-1133">Transmembrane helix</keyword>
<evidence type="ECO:0008006" key="4">
    <source>
        <dbReference type="Google" id="ProtNLM"/>
    </source>
</evidence>
<reference evidence="2 3" key="1">
    <citation type="submission" date="2024-01" db="EMBL/GenBank/DDBJ databases">
        <title>A telomere-to-telomere, gap-free genome of sweet tea (Lithocarpus litseifolius).</title>
        <authorList>
            <person name="Zhou J."/>
        </authorList>
    </citation>
    <scope>NUCLEOTIDE SEQUENCE [LARGE SCALE GENOMIC DNA]</scope>
    <source>
        <strain evidence="2">Zhou-2022a</strain>
        <tissue evidence="2">Leaf</tissue>
    </source>
</reference>
<dbReference type="EMBL" id="JAZDWU010000011">
    <property type="protein sequence ID" value="KAK9985616.1"/>
    <property type="molecule type" value="Genomic_DNA"/>
</dbReference>
<dbReference type="Proteomes" id="UP001459277">
    <property type="component" value="Unassembled WGS sequence"/>
</dbReference>
<gene>
    <name evidence="2" type="ORF">SO802_030567</name>
</gene>
<accession>A0AAW2BK01</accession>
<keyword evidence="1" id="KW-0812">Transmembrane</keyword>
<name>A0AAW2BK01_9ROSI</name>
<keyword evidence="3" id="KW-1185">Reference proteome</keyword>
<evidence type="ECO:0000313" key="3">
    <source>
        <dbReference type="Proteomes" id="UP001459277"/>
    </source>
</evidence>
<dbReference type="AlphaFoldDB" id="A0AAW2BK01"/>
<evidence type="ECO:0000313" key="2">
    <source>
        <dbReference type="EMBL" id="KAK9985616.1"/>
    </source>
</evidence>